<dbReference type="EMBL" id="CM026421">
    <property type="protein sequence ID" value="KAG0591216.1"/>
    <property type="molecule type" value="Genomic_DNA"/>
</dbReference>
<feature type="compositionally biased region" description="Polar residues" evidence="1">
    <location>
        <begin position="41"/>
        <end position="53"/>
    </location>
</feature>
<evidence type="ECO:0000313" key="2">
    <source>
        <dbReference type="EMBL" id="KAG0591216.1"/>
    </source>
</evidence>
<reference evidence="2" key="1">
    <citation type="submission" date="2020-06" db="EMBL/GenBank/DDBJ databases">
        <title>WGS assembly of Ceratodon purpureus strain R40.</title>
        <authorList>
            <person name="Carey S.B."/>
            <person name="Jenkins J."/>
            <person name="Shu S."/>
            <person name="Lovell J.T."/>
            <person name="Sreedasyam A."/>
            <person name="Maumus F."/>
            <person name="Tiley G.P."/>
            <person name="Fernandez-Pozo N."/>
            <person name="Barry K."/>
            <person name="Chen C."/>
            <person name="Wang M."/>
            <person name="Lipzen A."/>
            <person name="Daum C."/>
            <person name="Saski C.A."/>
            <person name="Payton A.C."/>
            <person name="Mcbreen J.C."/>
            <person name="Conrad R.E."/>
            <person name="Kollar L.M."/>
            <person name="Olsson S."/>
            <person name="Huttunen S."/>
            <person name="Landis J.B."/>
            <person name="Wickett N.J."/>
            <person name="Johnson M.G."/>
            <person name="Rensing S.A."/>
            <person name="Grimwood J."/>
            <person name="Schmutz J."/>
            <person name="Mcdaniel S.F."/>
        </authorList>
    </citation>
    <scope>NUCLEOTIDE SEQUENCE</scope>
    <source>
        <strain evidence="2">R40</strain>
    </source>
</reference>
<evidence type="ECO:0000256" key="1">
    <source>
        <dbReference type="SAM" id="MobiDB-lite"/>
    </source>
</evidence>
<keyword evidence="3" id="KW-1185">Reference proteome</keyword>
<organism evidence="2 3">
    <name type="scientific">Ceratodon purpureus</name>
    <name type="common">Fire moss</name>
    <name type="synonym">Dicranum purpureum</name>
    <dbReference type="NCBI Taxonomy" id="3225"/>
    <lineage>
        <taxon>Eukaryota</taxon>
        <taxon>Viridiplantae</taxon>
        <taxon>Streptophyta</taxon>
        <taxon>Embryophyta</taxon>
        <taxon>Bryophyta</taxon>
        <taxon>Bryophytina</taxon>
        <taxon>Bryopsida</taxon>
        <taxon>Dicranidae</taxon>
        <taxon>Pseudoditrichales</taxon>
        <taxon>Ditrichaceae</taxon>
        <taxon>Ceratodon</taxon>
    </lineage>
</organism>
<comment type="caution">
    <text evidence="2">The sequence shown here is derived from an EMBL/GenBank/DDBJ whole genome shotgun (WGS) entry which is preliminary data.</text>
</comment>
<dbReference type="AlphaFoldDB" id="A0A8T0J7K2"/>
<accession>A0A8T0J7K2</accession>
<name>A0A8T0J7K2_CERPU</name>
<dbReference type="Proteomes" id="UP000822688">
    <property type="component" value="Chromosome 1"/>
</dbReference>
<gene>
    <name evidence="2" type="ORF">KC19_1G159000</name>
</gene>
<protein>
    <submittedName>
        <fullName evidence="2">Uncharacterized protein</fullName>
    </submittedName>
</protein>
<feature type="region of interest" description="Disordered" evidence="1">
    <location>
        <begin position="19"/>
        <end position="68"/>
    </location>
</feature>
<evidence type="ECO:0000313" key="3">
    <source>
        <dbReference type="Proteomes" id="UP000822688"/>
    </source>
</evidence>
<feature type="compositionally biased region" description="Basic and acidic residues" evidence="1">
    <location>
        <begin position="26"/>
        <end position="40"/>
    </location>
</feature>
<sequence length="68" mass="7664">MGSTSLKFGDNNAMPPVRIELTTFPLRRERSTTKPWRQEYSKTSPGGQISNPNIPLRAQALPDPTRRP</sequence>
<proteinExistence type="predicted"/>